<dbReference type="FunCoup" id="J8ZSD5">
    <property type="interactions" value="77"/>
</dbReference>
<dbReference type="Proteomes" id="UP000003163">
    <property type="component" value="Unassembled WGS sequence"/>
</dbReference>
<dbReference type="AlphaFoldDB" id="J8ZSD5"/>
<comment type="caution">
    <text evidence="2">The sequence shown here is derived from an EMBL/GenBank/DDBJ whole genome shotgun (WGS) entry which is preliminary data.</text>
</comment>
<dbReference type="GO" id="GO:0006357">
    <property type="term" value="P:regulation of transcription by RNA polymerase II"/>
    <property type="evidence" value="ECO:0007669"/>
    <property type="project" value="TreeGrafter"/>
</dbReference>
<dbReference type="VEuPathDB" id="MicrosporidiaDB:EDEG_03060"/>
<feature type="domain" description="Transcriptional adapter 2-alpha/beta-like" evidence="1">
    <location>
        <begin position="208"/>
        <end position="283"/>
    </location>
</feature>
<dbReference type="InterPro" id="IPR009057">
    <property type="entry name" value="Homeodomain-like_sf"/>
</dbReference>
<dbReference type="OrthoDB" id="270417at2759"/>
<reference evidence="3" key="2">
    <citation type="submission" date="2015-07" db="EMBL/GenBank/DDBJ databases">
        <title>Contrasting host-pathogen interactions and genome evolution in two generalist and specialist microsporidian pathogens of mosquitoes.</title>
        <authorList>
            <consortium name="The Broad Institute Genomics Platform"/>
            <consortium name="The Broad Institute Genome Sequencing Center for Infectious Disease"/>
            <person name="Cuomo C.A."/>
            <person name="Sanscrainte N.D."/>
            <person name="Goldberg J.M."/>
            <person name="Heiman D."/>
            <person name="Young S."/>
            <person name="Zeng Q."/>
            <person name="Becnel J.J."/>
            <person name="Birren B.W."/>
        </authorList>
    </citation>
    <scope>NUCLEOTIDE SEQUENCE [LARGE SCALE GENOMIC DNA]</scope>
    <source>
        <strain evidence="3">USNM 41457</strain>
    </source>
</reference>
<dbReference type="PANTHER" id="PTHR12374">
    <property type="entry name" value="TRANSCRIPTIONAL ADAPTOR 2 ADA2 -RELATED"/>
    <property type="match status" value="1"/>
</dbReference>
<dbReference type="HOGENOM" id="CLU_018273_0_0_1"/>
<sequence length="423" mass="50304">MALSVLKDQNRFFILCDICFTEITKTTHAKCYDCKLDICIFCFKNNSAINFQKHTQQHSYNVIHPMVSDTKWSLFDEIIFYDAVLVYGIGNWKGMSDFYRSKSQDDIKTLFYNLFGIHQEKIDKRRKEFKDYGTKETKDTKDINIKDTNININTNTSNSADTNINITDINNNINKNTNISKITDTDTTKKRKIDTEPMYSNPNRHEISTYMPLRKDFEIEFENELENTIKEIHNDPIFTEKQNNHLKQVLFECYNNTIKSRNFKKFILLEKNLINYKETLTNEEKIKQNESYKKILDKVKPLASIISKKDFNEFFKGLCIEEFLYKKISNFAKDFTNDNYDLIEFEKKRAHLLSDPEKMLCAKIKINFKEYLKVKERIIYLNAKFGCIDCRKMKAVLKSNDDRIEELFYFFVNNKWINEPSTQ</sequence>
<dbReference type="PANTHER" id="PTHR12374:SF20">
    <property type="entry name" value="TRANSCRIPTIONAL ADAPTER 2-ALPHA"/>
    <property type="match status" value="1"/>
</dbReference>
<keyword evidence="3" id="KW-1185">Reference proteome</keyword>
<accession>J8ZSD5</accession>
<dbReference type="InParanoid" id="J8ZSD5"/>
<evidence type="ECO:0000313" key="3">
    <source>
        <dbReference type="Proteomes" id="UP000003163"/>
    </source>
</evidence>
<protein>
    <recommendedName>
        <fullName evidence="1">Transcriptional adapter 2-alpha/beta-like domain-containing protein</fullName>
    </recommendedName>
</protein>
<dbReference type="Pfam" id="PF22941">
    <property type="entry name" value="TADA2A-like_3rd"/>
    <property type="match status" value="1"/>
</dbReference>
<organism evidence="2 3">
    <name type="scientific">Edhazardia aedis (strain USNM 41457)</name>
    <name type="common">Microsporidian parasite</name>
    <dbReference type="NCBI Taxonomy" id="1003232"/>
    <lineage>
        <taxon>Eukaryota</taxon>
        <taxon>Fungi</taxon>
        <taxon>Fungi incertae sedis</taxon>
        <taxon>Microsporidia</taxon>
        <taxon>Edhazardia</taxon>
    </lineage>
</organism>
<evidence type="ECO:0000313" key="2">
    <source>
        <dbReference type="EMBL" id="EJW02548.1"/>
    </source>
</evidence>
<dbReference type="GO" id="GO:0003682">
    <property type="term" value="F:chromatin binding"/>
    <property type="evidence" value="ECO:0007669"/>
    <property type="project" value="TreeGrafter"/>
</dbReference>
<dbReference type="GO" id="GO:0003713">
    <property type="term" value="F:transcription coactivator activity"/>
    <property type="evidence" value="ECO:0007669"/>
    <property type="project" value="TreeGrafter"/>
</dbReference>
<dbReference type="InterPro" id="IPR055141">
    <property type="entry name" value="TADA2A_B-like_dom"/>
</dbReference>
<dbReference type="GO" id="GO:0006338">
    <property type="term" value="P:chromatin remodeling"/>
    <property type="evidence" value="ECO:0007669"/>
    <property type="project" value="TreeGrafter"/>
</dbReference>
<reference evidence="2 3" key="1">
    <citation type="submission" date="2011-08" db="EMBL/GenBank/DDBJ databases">
        <authorList>
            <person name="Liu Z.J."/>
            <person name="Shi F.L."/>
            <person name="Lu J.Q."/>
            <person name="Li M."/>
            <person name="Wang Z.L."/>
        </authorList>
    </citation>
    <scope>NUCLEOTIDE SEQUENCE [LARGE SCALE GENOMIC DNA]</scope>
    <source>
        <strain evidence="2 3">USNM 41457</strain>
    </source>
</reference>
<proteinExistence type="predicted"/>
<dbReference type="STRING" id="1003232.J8ZSD5"/>
<name>J8ZSD5_EDHAE</name>
<dbReference type="SUPFAM" id="SSF46689">
    <property type="entry name" value="Homeodomain-like"/>
    <property type="match status" value="2"/>
</dbReference>
<dbReference type="OMA" id="CCIDICP"/>
<dbReference type="Gene3D" id="1.10.10.10">
    <property type="entry name" value="Winged helix-like DNA-binding domain superfamily/Winged helix DNA-binding domain"/>
    <property type="match status" value="1"/>
</dbReference>
<dbReference type="InterPro" id="IPR036388">
    <property type="entry name" value="WH-like_DNA-bd_sf"/>
</dbReference>
<dbReference type="EMBL" id="AFBI03000066">
    <property type="protein sequence ID" value="EJW02548.1"/>
    <property type="molecule type" value="Genomic_DNA"/>
</dbReference>
<gene>
    <name evidence="2" type="ORF">EDEG_03060</name>
</gene>
<evidence type="ECO:0000259" key="1">
    <source>
        <dbReference type="Pfam" id="PF22941"/>
    </source>
</evidence>
<dbReference type="GO" id="GO:0005634">
    <property type="term" value="C:nucleus"/>
    <property type="evidence" value="ECO:0007669"/>
    <property type="project" value="TreeGrafter"/>
</dbReference>